<sequence length="154" mass="18371">MKSKEIQNLIVDTKPEHMHHFLRMILQLQMNDYKYHYLFTTFDIETFDLEDFKYNFVNITAFRLVDADDLGVRSILRDMERYQPAGNTILNKSRIIQKHALTLSLRSIVIEFKMLSAFFSTDVRIIEAFSRANCQTPLYRREQPVRIVDSQTTW</sequence>
<proteinExistence type="predicted"/>
<dbReference type="EMBL" id="GL440138">
    <property type="protein sequence ID" value="EFN66200.1"/>
    <property type="molecule type" value="Genomic_DNA"/>
</dbReference>
<dbReference type="STRING" id="104421.E2AK27"/>
<keyword evidence="1" id="KW-0675">Receptor</keyword>
<dbReference type="SUPFAM" id="SSF53822">
    <property type="entry name" value="Periplasmic binding protein-like I"/>
    <property type="match status" value="1"/>
</dbReference>
<name>E2AK27_CAMFO</name>
<dbReference type="AlphaFoldDB" id="E2AK27"/>
<dbReference type="OMA" id="NNESRIM"/>
<gene>
    <name evidence="1" type="ORF">EAG_13891</name>
</gene>
<dbReference type="InterPro" id="IPR028082">
    <property type="entry name" value="Peripla_BP_I"/>
</dbReference>
<dbReference type="Proteomes" id="UP000000311">
    <property type="component" value="Unassembled WGS sequence"/>
</dbReference>
<dbReference type="InParanoid" id="E2AK27"/>
<dbReference type="Gene3D" id="3.40.50.2300">
    <property type="match status" value="1"/>
</dbReference>
<keyword evidence="2" id="KW-1185">Reference proteome</keyword>
<protein>
    <submittedName>
        <fullName evidence="1">Glutamate receptor, ionotropic kainate 1</fullName>
    </submittedName>
</protein>
<dbReference type="OrthoDB" id="5984008at2759"/>
<evidence type="ECO:0000313" key="1">
    <source>
        <dbReference type="EMBL" id="EFN66200.1"/>
    </source>
</evidence>
<reference evidence="1 2" key="1">
    <citation type="journal article" date="2010" name="Science">
        <title>Genomic comparison of the ants Camponotus floridanus and Harpegnathos saltator.</title>
        <authorList>
            <person name="Bonasio R."/>
            <person name="Zhang G."/>
            <person name="Ye C."/>
            <person name="Mutti N.S."/>
            <person name="Fang X."/>
            <person name="Qin N."/>
            <person name="Donahue G."/>
            <person name="Yang P."/>
            <person name="Li Q."/>
            <person name="Li C."/>
            <person name="Zhang P."/>
            <person name="Huang Z."/>
            <person name="Berger S.L."/>
            <person name="Reinberg D."/>
            <person name="Wang J."/>
            <person name="Liebig J."/>
        </authorList>
    </citation>
    <scope>NUCLEOTIDE SEQUENCE [LARGE SCALE GENOMIC DNA]</scope>
    <source>
        <strain evidence="2">C129</strain>
    </source>
</reference>
<evidence type="ECO:0000313" key="2">
    <source>
        <dbReference type="Proteomes" id="UP000000311"/>
    </source>
</evidence>
<accession>E2AK27</accession>
<organism evidence="2">
    <name type="scientific">Camponotus floridanus</name>
    <name type="common">Florida carpenter ant</name>
    <dbReference type="NCBI Taxonomy" id="104421"/>
    <lineage>
        <taxon>Eukaryota</taxon>
        <taxon>Metazoa</taxon>
        <taxon>Ecdysozoa</taxon>
        <taxon>Arthropoda</taxon>
        <taxon>Hexapoda</taxon>
        <taxon>Insecta</taxon>
        <taxon>Pterygota</taxon>
        <taxon>Neoptera</taxon>
        <taxon>Endopterygota</taxon>
        <taxon>Hymenoptera</taxon>
        <taxon>Apocrita</taxon>
        <taxon>Aculeata</taxon>
        <taxon>Formicoidea</taxon>
        <taxon>Formicidae</taxon>
        <taxon>Formicinae</taxon>
        <taxon>Camponotus</taxon>
    </lineage>
</organism>